<keyword evidence="1" id="KW-0732">Signal</keyword>
<evidence type="ECO:0000313" key="2">
    <source>
        <dbReference type="EMBL" id="PMD41064.1"/>
    </source>
</evidence>
<protein>
    <submittedName>
        <fullName evidence="2">Uncharacterized protein</fullName>
    </submittedName>
</protein>
<accession>A0A2J6RRC3</accession>
<name>A0A2J6RRC3_HYAVF</name>
<dbReference type="AlphaFoldDB" id="A0A2J6RRC3"/>
<feature type="signal peptide" evidence="1">
    <location>
        <begin position="1"/>
        <end position="28"/>
    </location>
</feature>
<evidence type="ECO:0000313" key="3">
    <source>
        <dbReference type="Proteomes" id="UP000235786"/>
    </source>
</evidence>
<sequence length="57" mass="5849">MKFATSMSVTFVVALENVFVVTAPTADALVPVEPRAADDIHCGTCVLSGIYCDAGGS</sequence>
<keyword evidence="3" id="KW-1185">Reference proteome</keyword>
<organism evidence="2 3">
    <name type="scientific">Hyaloscypha variabilis (strain UAMH 11265 / GT02V1 / F)</name>
    <name type="common">Meliniomyces variabilis</name>
    <dbReference type="NCBI Taxonomy" id="1149755"/>
    <lineage>
        <taxon>Eukaryota</taxon>
        <taxon>Fungi</taxon>
        <taxon>Dikarya</taxon>
        <taxon>Ascomycota</taxon>
        <taxon>Pezizomycotina</taxon>
        <taxon>Leotiomycetes</taxon>
        <taxon>Helotiales</taxon>
        <taxon>Hyaloscyphaceae</taxon>
        <taxon>Hyaloscypha</taxon>
        <taxon>Hyaloscypha variabilis</taxon>
    </lineage>
</organism>
<feature type="chain" id="PRO_5014362477" evidence="1">
    <location>
        <begin position="29"/>
        <end position="57"/>
    </location>
</feature>
<dbReference type="Proteomes" id="UP000235786">
    <property type="component" value="Unassembled WGS sequence"/>
</dbReference>
<dbReference type="EMBL" id="KZ613945">
    <property type="protein sequence ID" value="PMD41064.1"/>
    <property type="molecule type" value="Genomic_DNA"/>
</dbReference>
<evidence type="ECO:0000256" key="1">
    <source>
        <dbReference type="SAM" id="SignalP"/>
    </source>
</evidence>
<gene>
    <name evidence="2" type="ORF">L207DRAFT_583232</name>
</gene>
<reference evidence="2 3" key="1">
    <citation type="submission" date="2016-04" db="EMBL/GenBank/DDBJ databases">
        <title>A degradative enzymes factory behind the ericoid mycorrhizal symbiosis.</title>
        <authorList>
            <consortium name="DOE Joint Genome Institute"/>
            <person name="Martino E."/>
            <person name="Morin E."/>
            <person name="Grelet G."/>
            <person name="Kuo A."/>
            <person name="Kohler A."/>
            <person name="Daghino S."/>
            <person name="Barry K."/>
            <person name="Choi C."/>
            <person name="Cichocki N."/>
            <person name="Clum A."/>
            <person name="Copeland A."/>
            <person name="Hainaut M."/>
            <person name="Haridas S."/>
            <person name="Labutti K."/>
            <person name="Lindquist E."/>
            <person name="Lipzen A."/>
            <person name="Khouja H.-R."/>
            <person name="Murat C."/>
            <person name="Ohm R."/>
            <person name="Olson A."/>
            <person name="Spatafora J."/>
            <person name="Veneault-Fourrey C."/>
            <person name="Henrissat B."/>
            <person name="Grigoriev I."/>
            <person name="Martin F."/>
            <person name="Perotto S."/>
        </authorList>
    </citation>
    <scope>NUCLEOTIDE SEQUENCE [LARGE SCALE GENOMIC DNA]</scope>
    <source>
        <strain evidence="2 3">F</strain>
    </source>
</reference>
<proteinExistence type="predicted"/>